<sequence length="137" mass="15508">MCEHSLTWKKHLVDIITDCEMRRSPWIIWVGTECRHKCLYREGRSGTQRGSSVKAEKVPPATSRGCWLPPGNGRPGGGTADTMISDFCLPVLERINFCCFQQVTKFMVVCYSIHRKLTESGHPVTPDGKTSHPRDQF</sequence>
<reference evidence="1" key="1">
    <citation type="submission" date="2023-04" db="EMBL/GenBank/DDBJ databases">
        <authorList>
            <consortium name="ELIXIR-Norway"/>
        </authorList>
    </citation>
    <scope>NUCLEOTIDE SEQUENCE [LARGE SCALE GENOMIC DNA]</scope>
</reference>
<name>A0ABN8Z1B3_RANTA</name>
<proteinExistence type="predicted"/>
<evidence type="ECO:0000313" key="1">
    <source>
        <dbReference type="EMBL" id="CAI9165704.1"/>
    </source>
</evidence>
<dbReference type="EMBL" id="OX459961">
    <property type="protein sequence ID" value="CAI9165704.1"/>
    <property type="molecule type" value="Genomic_DNA"/>
</dbReference>
<evidence type="ECO:0000313" key="2">
    <source>
        <dbReference type="Proteomes" id="UP001176941"/>
    </source>
</evidence>
<keyword evidence="2" id="KW-1185">Reference proteome</keyword>
<dbReference type="Proteomes" id="UP001176941">
    <property type="component" value="Chromosome 25"/>
</dbReference>
<organism evidence="1 2">
    <name type="scientific">Rangifer tarandus platyrhynchus</name>
    <name type="common">Svalbard reindeer</name>
    <dbReference type="NCBI Taxonomy" id="3082113"/>
    <lineage>
        <taxon>Eukaryota</taxon>
        <taxon>Metazoa</taxon>
        <taxon>Chordata</taxon>
        <taxon>Craniata</taxon>
        <taxon>Vertebrata</taxon>
        <taxon>Euteleostomi</taxon>
        <taxon>Mammalia</taxon>
        <taxon>Eutheria</taxon>
        <taxon>Laurasiatheria</taxon>
        <taxon>Artiodactyla</taxon>
        <taxon>Ruminantia</taxon>
        <taxon>Pecora</taxon>
        <taxon>Cervidae</taxon>
        <taxon>Odocoileinae</taxon>
        <taxon>Rangifer</taxon>
    </lineage>
</organism>
<protein>
    <submittedName>
        <fullName evidence="1">Uncharacterized protein</fullName>
    </submittedName>
</protein>
<gene>
    <name evidence="1" type="ORF">MRATA1EN1_LOCUS14666</name>
</gene>
<accession>A0ABN8Z1B3</accession>